<dbReference type="EMBL" id="JACOPQ010000015">
    <property type="protein sequence ID" value="MBC5738422.1"/>
    <property type="molecule type" value="Genomic_DNA"/>
</dbReference>
<name>A0A8J6M8T5_9FIRM</name>
<evidence type="ECO:0000256" key="2">
    <source>
        <dbReference type="ARBA" id="ARBA00022801"/>
    </source>
</evidence>
<dbReference type="InterPro" id="IPR011059">
    <property type="entry name" value="Metal-dep_hydrolase_composite"/>
</dbReference>
<protein>
    <submittedName>
        <fullName evidence="6">Amidohydrolase</fullName>
    </submittedName>
</protein>
<keyword evidence="1" id="KW-0479">Metal-binding</keyword>
<dbReference type="Pfam" id="PF07969">
    <property type="entry name" value="Amidohydro_3"/>
    <property type="match status" value="1"/>
</dbReference>
<dbReference type="CDD" id="cd01300">
    <property type="entry name" value="YtcJ_like"/>
    <property type="match status" value="1"/>
</dbReference>
<dbReference type="Pfam" id="PF22039">
    <property type="entry name" value="HUTI_composite_bact"/>
    <property type="match status" value="1"/>
</dbReference>
<dbReference type="Gene3D" id="2.30.40.10">
    <property type="entry name" value="Urease, subunit C, domain 1"/>
    <property type="match status" value="1"/>
</dbReference>
<dbReference type="Proteomes" id="UP000607645">
    <property type="component" value="Unassembled WGS sequence"/>
</dbReference>
<dbReference type="GO" id="GO:0016810">
    <property type="term" value="F:hydrolase activity, acting on carbon-nitrogen (but not peptide) bonds"/>
    <property type="evidence" value="ECO:0007669"/>
    <property type="project" value="InterPro"/>
</dbReference>
<evidence type="ECO:0000259" key="5">
    <source>
        <dbReference type="Pfam" id="PF22039"/>
    </source>
</evidence>
<sequence length="517" mass="56380">MKQTLYYGGPILTMEEGPKPQAVLTEGTRIRAVGSLDELRALAPSAGERDLRGRALLPAFVDPHSHITALAATLDLCPLGAADSWADIAARLKEYQEKRHIGPGGWVVGFGYDHNVLRERAHPDRKALDVRFPDTPVLISHASGHMGVVNSAALKLLGVTADTPDPEGGRYGREADGRTPCGYLEENAFIRLSGAMAQPSLEQSVRNVERAQETYLSHGITLIQDGLTDRSRFAMLSAARLSAEVVGYADMKSAPELIGRPLIGGYKIFLDGSPQGRTAWMLEPYLGGDGTYRGYPVYGDEEVTGFISKALAEGRQILAHCNGDAAAEQFIRCCRAAQEQVGRPVGDIRPVMIHAQLVRREQLEAMAKLGVIPSFFAAHVWYWGDVHMENFGASRAASISPLRWAQELGIPFTLHQDTPVIGPNMLETVWCAVNRVTRSGVALGPELRISPLEALKAVTKNAAHQYFKEDELGSIAPGKRADLVILDADPTAVEPMRIRDIRVLETVKAGECVWLRK</sequence>
<feature type="domain" description="Amidohydrolase 3" evidence="4">
    <location>
        <begin position="49"/>
        <end position="513"/>
    </location>
</feature>
<evidence type="ECO:0000313" key="7">
    <source>
        <dbReference type="Proteomes" id="UP000607645"/>
    </source>
</evidence>
<keyword evidence="7" id="KW-1185">Reference proteome</keyword>
<dbReference type="Gene3D" id="3.10.310.70">
    <property type="match status" value="1"/>
</dbReference>
<evidence type="ECO:0000259" key="4">
    <source>
        <dbReference type="Pfam" id="PF07969"/>
    </source>
</evidence>
<dbReference type="PANTHER" id="PTHR22642:SF2">
    <property type="entry name" value="PROTEIN LONG AFTER FAR-RED 3"/>
    <property type="match status" value="1"/>
</dbReference>
<keyword evidence="2" id="KW-0378">Hydrolase</keyword>
<evidence type="ECO:0000256" key="1">
    <source>
        <dbReference type="ARBA" id="ARBA00022723"/>
    </source>
</evidence>
<dbReference type="GO" id="GO:0046872">
    <property type="term" value="F:metal ion binding"/>
    <property type="evidence" value="ECO:0007669"/>
    <property type="project" value="UniProtKB-KW"/>
</dbReference>
<evidence type="ECO:0000313" key="6">
    <source>
        <dbReference type="EMBL" id="MBC5738422.1"/>
    </source>
</evidence>
<dbReference type="InterPro" id="IPR013108">
    <property type="entry name" value="Amidohydro_3"/>
</dbReference>
<dbReference type="InterPro" id="IPR054418">
    <property type="entry name" value="MQNX/HUTI_composite_N"/>
</dbReference>
<dbReference type="PANTHER" id="PTHR22642">
    <property type="entry name" value="IMIDAZOLONEPROPIONASE"/>
    <property type="match status" value="1"/>
</dbReference>
<keyword evidence="3" id="KW-0862">Zinc</keyword>
<dbReference type="Gene3D" id="3.20.20.140">
    <property type="entry name" value="Metal-dependent hydrolases"/>
    <property type="match status" value="1"/>
</dbReference>
<dbReference type="InterPro" id="IPR033932">
    <property type="entry name" value="YtcJ-like"/>
</dbReference>
<evidence type="ECO:0000256" key="3">
    <source>
        <dbReference type="ARBA" id="ARBA00022833"/>
    </source>
</evidence>
<proteinExistence type="predicted"/>
<feature type="domain" description="Aminodeoxyfutalosine deaminase/Imidazolonepropionase-like composite" evidence="5">
    <location>
        <begin position="22"/>
        <end position="46"/>
    </location>
</feature>
<dbReference type="InterPro" id="IPR032466">
    <property type="entry name" value="Metal_Hydrolase"/>
</dbReference>
<dbReference type="SUPFAM" id="SSF51556">
    <property type="entry name" value="Metallo-dependent hydrolases"/>
    <property type="match status" value="1"/>
</dbReference>
<organism evidence="6 7">
    <name type="scientific">Lawsonibacter faecis</name>
    <dbReference type="NCBI Taxonomy" id="2763052"/>
    <lineage>
        <taxon>Bacteria</taxon>
        <taxon>Bacillati</taxon>
        <taxon>Bacillota</taxon>
        <taxon>Clostridia</taxon>
        <taxon>Eubacteriales</taxon>
        <taxon>Oscillospiraceae</taxon>
        <taxon>Lawsonibacter</taxon>
    </lineage>
</organism>
<dbReference type="SUPFAM" id="SSF51338">
    <property type="entry name" value="Composite domain of metallo-dependent hydrolases"/>
    <property type="match status" value="1"/>
</dbReference>
<dbReference type="AlphaFoldDB" id="A0A8J6M8T5"/>
<reference evidence="6" key="1">
    <citation type="submission" date="2020-08" db="EMBL/GenBank/DDBJ databases">
        <title>Genome public.</title>
        <authorList>
            <person name="Liu C."/>
            <person name="Sun Q."/>
        </authorList>
    </citation>
    <scope>NUCLEOTIDE SEQUENCE</scope>
    <source>
        <strain evidence="6">NSJ-52</strain>
    </source>
</reference>
<gene>
    <name evidence="6" type="ORF">H8S62_15530</name>
</gene>
<dbReference type="RefSeq" id="WP_186920204.1">
    <property type="nucleotide sequence ID" value="NZ_JACOPQ010000015.1"/>
</dbReference>
<comment type="caution">
    <text evidence="6">The sequence shown here is derived from an EMBL/GenBank/DDBJ whole genome shotgun (WGS) entry which is preliminary data.</text>
</comment>
<accession>A0A8J6M8T5</accession>